<dbReference type="Pfam" id="PF05700">
    <property type="entry name" value="BCAS2"/>
    <property type="match status" value="1"/>
</dbReference>
<evidence type="ECO:0000256" key="3">
    <source>
        <dbReference type="ARBA" id="ARBA00014158"/>
    </source>
</evidence>
<dbReference type="STRING" id="158441.A0A226EH68"/>
<gene>
    <name evidence="8" type="ORF">Fcan01_09695</name>
</gene>
<dbReference type="GO" id="GO:0071013">
    <property type="term" value="C:catalytic step 2 spliceosome"/>
    <property type="evidence" value="ECO:0007669"/>
    <property type="project" value="TreeGrafter"/>
</dbReference>
<evidence type="ECO:0000256" key="7">
    <source>
        <dbReference type="ARBA" id="ARBA00023242"/>
    </source>
</evidence>
<comment type="subcellular location">
    <subcellularLocation>
        <location evidence="1">Nucleus</location>
    </subcellularLocation>
</comment>
<proteinExistence type="inferred from homology"/>
<dbReference type="PANTHER" id="PTHR13296:SF0">
    <property type="entry name" value="PRE-MRNA-SPLICING FACTOR SPF27"/>
    <property type="match status" value="1"/>
</dbReference>
<name>A0A226EH68_FOLCA</name>
<evidence type="ECO:0000313" key="9">
    <source>
        <dbReference type="Proteomes" id="UP000198287"/>
    </source>
</evidence>
<evidence type="ECO:0000256" key="5">
    <source>
        <dbReference type="ARBA" id="ARBA00022728"/>
    </source>
</evidence>
<dbReference type="AlphaFoldDB" id="A0A226EH68"/>
<dbReference type="GO" id="GO:0000974">
    <property type="term" value="C:Prp19 complex"/>
    <property type="evidence" value="ECO:0007669"/>
    <property type="project" value="TreeGrafter"/>
</dbReference>
<comment type="similarity">
    <text evidence="2">Belongs to the SPF27 family.</text>
</comment>
<dbReference type="OMA" id="SAWQESI"/>
<keyword evidence="5" id="KW-0747">Spliceosome</keyword>
<dbReference type="OrthoDB" id="205794at2759"/>
<dbReference type="InterPro" id="IPR008409">
    <property type="entry name" value="SPF27"/>
</dbReference>
<protein>
    <recommendedName>
        <fullName evidence="3">Pre-mRNA-splicing factor SPF27</fullName>
    </recommendedName>
</protein>
<comment type="caution">
    <text evidence="8">The sequence shown here is derived from an EMBL/GenBank/DDBJ whole genome shotgun (WGS) entry which is preliminary data.</text>
</comment>
<accession>A0A226EH68</accession>
<dbReference type="Proteomes" id="UP000198287">
    <property type="component" value="Unassembled WGS sequence"/>
</dbReference>
<evidence type="ECO:0000256" key="6">
    <source>
        <dbReference type="ARBA" id="ARBA00023187"/>
    </source>
</evidence>
<sequence length="240" mass="27539">MEVESDPEQALPVVELVEDEQPKPRPSIIIDALPYIDTQFEEPGMKEMVTHLIEEEKRRFRPTKNYLEHLPKLEVKRFETPLLTSTYASLAARNPPEVLSMKRYELPPPPAGKLTDLAAWSECVDNSSAQLFHQQVRLWNLELMLDYSCEGWKNYLEILTRMVGVAGGELAEIKKRIQSTNWSRKSTQLTTGEQLGQLESSWVSLVSKNYEIERACLQLESMIEEGKVEVARSQAMNMDE</sequence>
<dbReference type="GO" id="GO:0006397">
    <property type="term" value="P:mRNA processing"/>
    <property type="evidence" value="ECO:0007669"/>
    <property type="project" value="UniProtKB-KW"/>
</dbReference>
<evidence type="ECO:0000256" key="2">
    <source>
        <dbReference type="ARBA" id="ARBA00010788"/>
    </source>
</evidence>
<dbReference type="GO" id="GO:0008380">
    <property type="term" value="P:RNA splicing"/>
    <property type="evidence" value="ECO:0007669"/>
    <property type="project" value="UniProtKB-KW"/>
</dbReference>
<dbReference type="GO" id="GO:0071011">
    <property type="term" value="C:precatalytic spliceosome"/>
    <property type="evidence" value="ECO:0007669"/>
    <property type="project" value="TreeGrafter"/>
</dbReference>
<keyword evidence="7" id="KW-0539">Nucleus</keyword>
<evidence type="ECO:0000256" key="1">
    <source>
        <dbReference type="ARBA" id="ARBA00004123"/>
    </source>
</evidence>
<dbReference type="EMBL" id="LNIX01000004">
    <property type="protein sequence ID" value="OXA56640.1"/>
    <property type="molecule type" value="Genomic_DNA"/>
</dbReference>
<organism evidence="8 9">
    <name type="scientific">Folsomia candida</name>
    <name type="common">Springtail</name>
    <dbReference type="NCBI Taxonomy" id="158441"/>
    <lineage>
        <taxon>Eukaryota</taxon>
        <taxon>Metazoa</taxon>
        <taxon>Ecdysozoa</taxon>
        <taxon>Arthropoda</taxon>
        <taxon>Hexapoda</taxon>
        <taxon>Collembola</taxon>
        <taxon>Entomobryomorpha</taxon>
        <taxon>Isotomoidea</taxon>
        <taxon>Isotomidae</taxon>
        <taxon>Proisotominae</taxon>
        <taxon>Folsomia</taxon>
    </lineage>
</organism>
<evidence type="ECO:0000313" key="8">
    <source>
        <dbReference type="EMBL" id="OXA56640.1"/>
    </source>
</evidence>
<keyword evidence="9" id="KW-1185">Reference proteome</keyword>
<keyword evidence="4" id="KW-0507">mRNA processing</keyword>
<evidence type="ECO:0000256" key="4">
    <source>
        <dbReference type="ARBA" id="ARBA00022664"/>
    </source>
</evidence>
<reference evidence="8 9" key="1">
    <citation type="submission" date="2015-12" db="EMBL/GenBank/DDBJ databases">
        <title>The genome of Folsomia candida.</title>
        <authorList>
            <person name="Faddeeva A."/>
            <person name="Derks M.F."/>
            <person name="Anvar Y."/>
            <person name="Smit S."/>
            <person name="Van Straalen N."/>
            <person name="Roelofs D."/>
        </authorList>
    </citation>
    <scope>NUCLEOTIDE SEQUENCE [LARGE SCALE GENOMIC DNA]</scope>
    <source>
        <strain evidence="8 9">VU population</strain>
        <tissue evidence="8">Whole body</tissue>
    </source>
</reference>
<keyword evidence="6" id="KW-0508">mRNA splicing</keyword>
<dbReference type="PANTHER" id="PTHR13296">
    <property type="entry name" value="BCAS2 PROTEIN"/>
    <property type="match status" value="1"/>
</dbReference>